<accession>A0A5C5WYG8</accession>
<dbReference type="Proteomes" id="UP000317243">
    <property type="component" value="Unassembled WGS sequence"/>
</dbReference>
<gene>
    <name evidence="2" type="ORF">KOR42_27650</name>
</gene>
<evidence type="ECO:0000313" key="2">
    <source>
        <dbReference type="EMBL" id="TWT55638.1"/>
    </source>
</evidence>
<proteinExistence type="predicted"/>
<protein>
    <submittedName>
        <fullName evidence="2">Uncharacterized protein</fullName>
    </submittedName>
</protein>
<dbReference type="AlphaFoldDB" id="A0A5C5WYG8"/>
<keyword evidence="3" id="KW-1185">Reference proteome</keyword>
<reference evidence="2 3" key="1">
    <citation type="submission" date="2019-02" db="EMBL/GenBank/DDBJ databases">
        <title>Deep-cultivation of Planctomycetes and their phenomic and genomic characterization uncovers novel biology.</title>
        <authorList>
            <person name="Wiegand S."/>
            <person name="Jogler M."/>
            <person name="Boedeker C."/>
            <person name="Pinto D."/>
            <person name="Vollmers J."/>
            <person name="Rivas-Marin E."/>
            <person name="Kohn T."/>
            <person name="Peeters S.H."/>
            <person name="Heuer A."/>
            <person name="Rast P."/>
            <person name="Oberbeckmann S."/>
            <person name="Bunk B."/>
            <person name="Jeske O."/>
            <person name="Meyerdierks A."/>
            <person name="Storesund J.E."/>
            <person name="Kallscheuer N."/>
            <person name="Luecker S."/>
            <person name="Lage O.M."/>
            <person name="Pohl T."/>
            <person name="Merkel B.J."/>
            <person name="Hornburger P."/>
            <person name="Mueller R.-W."/>
            <person name="Bruemmer F."/>
            <person name="Labrenz M."/>
            <person name="Spormann A.M."/>
            <person name="Op Den Camp H."/>
            <person name="Overmann J."/>
            <person name="Amann R."/>
            <person name="Jetten M.S.M."/>
            <person name="Mascher T."/>
            <person name="Medema M.H."/>
            <person name="Devos D.P."/>
            <person name="Kaster A.-K."/>
            <person name="Ovreas L."/>
            <person name="Rohde M."/>
            <person name="Galperin M.Y."/>
            <person name="Jogler C."/>
        </authorList>
    </citation>
    <scope>NUCLEOTIDE SEQUENCE [LARGE SCALE GENOMIC DNA]</scope>
    <source>
        <strain evidence="2 3">KOR42</strain>
    </source>
</reference>
<evidence type="ECO:0000313" key="3">
    <source>
        <dbReference type="Proteomes" id="UP000317243"/>
    </source>
</evidence>
<name>A0A5C5WYG8_9PLAN</name>
<evidence type="ECO:0000256" key="1">
    <source>
        <dbReference type="SAM" id="MobiDB-lite"/>
    </source>
</evidence>
<feature type="region of interest" description="Disordered" evidence="1">
    <location>
        <begin position="27"/>
        <end position="50"/>
    </location>
</feature>
<feature type="compositionally biased region" description="Polar residues" evidence="1">
    <location>
        <begin position="27"/>
        <end position="45"/>
    </location>
</feature>
<dbReference type="EMBL" id="SIHI01000003">
    <property type="protein sequence ID" value="TWT55638.1"/>
    <property type="molecule type" value="Genomic_DNA"/>
</dbReference>
<sequence>MTIQLRTLTESIAVLWILKPVLTTADQSSTESTCPSSPHPVSQQRVVHRREKCRRNGTEIVSRKLLENARSSFTLTMAKTETAVITTDVIHQHRTEISDF</sequence>
<organism evidence="2 3">
    <name type="scientific">Thalassoglobus neptunius</name>
    <dbReference type="NCBI Taxonomy" id="1938619"/>
    <lineage>
        <taxon>Bacteria</taxon>
        <taxon>Pseudomonadati</taxon>
        <taxon>Planctomycetota</taxon>
        <taxon>Planctomycetia</taxon>
        <taxon>Planctomycetales</taxon>
        <taxon>Planctomycetaceae</taxon>
        <taxon>Thalassoglobus</taxon>
    </lineage>
</organism>
<comment type="caution">
    <text evidence="2">The sequence shown here is derived from an EMBL/GenBank/DDBJ whole genome shotgun (WGS) entry which is preliminary data.</text>
</comment>